<name>A0A645A6H5_9ZZZZ</name>
<organism evidence="2">
    <name type="scientific">bioreactor metagenome</name>
    <dbReference type="NCBI Taxonomy" id="1076179"/>
    <lineage>
        <taxon>unclassified sequences</taxon>
        <taxon>metagenomes</taxon>
        <taxon>ecological metagenomes</taxon>
    </lineage>
</organism>
<feature type="transmembrane region" description="Helical" evidence="1">
    <location>
        <begin position="24"/>
        <end position="45"/>
    </location>
</feature>
<dbReference type="EMBL" id="VSSQ01012199">
    <property type="protein sequence ID" value="MPM48667.1"/>
    <property type="molecule type" value="Genomic_DNA"/>
</dbReference>
<gene>
    <name evidence="2" type="ORF">SDC9_95393</name>
</gene>
<keyword evidence="1" id="KW-0812">Transmembrane</keyword>
<evidence type="ECO:0000313" key="2">
    <source>
        <dbReference type="EMBL" id="MPM48667.1"/>
    </source>
</evidence>
<comment type="caution">
    <text evidence="2">The sequence shown here is derived from an EMBL/GenBank/DDBJ whole genome shotgun (WGS) entry which is preliminary data.</text>
</comment>
<keyword evidence="1" id="KW-0472">Membrane</keyword>
<proteinExistence type="predicted"/>
<keyword evidence="1" id="KW-1133">Transmembrane helix</keyword>
<evidence type="ECO:0000256" key="1">
    <source>
        <dbReference type="SAM" id="Phobius"/>
    </source>
</evidence>
<sequence length="321" mass="35989">MSQRKRDGAEEVLKETLSALFRRFLYFFLILVIAVGTVYIYFLWWERRESLNPEVVSAVPFTHTDRIPARAILLWREELVRSRWSGTVTFPFPGPRRVPRGETLAAVDASSGKMAVRADRTGYFIPALDGMEGRWAYSAFWNGMAPLPSAPPAQFLGPGAFVEKGRPVGKLVPQPQDLRCILYADLTPSLERDIKAGFVRVKTKETEWPAKAEVRVARFFESKVKLYLTLPFFPASVITSREMDLLLEAGERSGVSVPESAVLLREGRLGVLLADGNMVHFRAVRGVPVEGGRFFITEGLKPGQIVVLHAQSGKEGKIRLW</sequence>
<protein>
    <recommendedName>
        <fullName evidence="3">RND efflux pump membrane fusion protein barrel-sandwich domain-containing protein</fullName>
    </recommendedName>
</protein>
<dbReference type="Gene3D" id="2.40.420.20">
    <property type="match status" value="1"/>
</dbReference>
<evidence type="ECO:0008006" key="3">
    <source>
        <dbReference type="Google" id="ProtNLM"/>
    </source>
</evidence>
<accession>A0A645A6H5</accession>
<dbReference type="AlphaFoldDB" id="A0A645A6H5"/>
<reference evidence="2" key="1">
    <citation type="submission" date="2019-08" db="EMBL/GenBank/DDBJ databases">
        <authorList>
            <person name="Kucharzyk K."/>
            <person name="Murdoch R.W."/>
            <person name="Higgins S."/>
            <person name="Loffler F."/>
        </authorList>
    </citation>
    <scope>NUCLEOTIDE SEQUENCE</scope>
</reference>